<protein>
    <submittedName>
        <fullName evidence="7">1-aminocyclopropane-1-carboxylate deaminase</fullName>
    </submittedName>
</protein>
<feature type="active site" description="Nucleophile" evidence="4">
    <location>
        <position position="74"/>
    </location>
</feature>
<keyword evidence="3 5" id="KW-0663">Pyridoxal phosphate</keyword>
<dbReference type="AlphaFoldDB" id="A0A8H9I891"/>
<evidence type="ECO:0000256" key="1">
    <source>
        <dbReference type="ARBA" id="ARBA00001933"/>
    </source>
</evidence>
<reference evidence="7" key="2">
    <citation type="submission" date="2020-09" db="EMBL/GenBank/DDBJ databases">
        <authorList>
            <person name="Sun Q."/>
            <person name="Kim S."/>
        </authorList>
    </citation>
    <scope>NUCLEOTIDE SEQUENCE</scope>
    <source>
        <strain evidence="7">KCTC 32337</strain>
    </source>
</reference>
<dbReference type="InterPro" id="IPR027278">
    <property type="entry name" value="ACCD_DCysDesulf"/>
</dbReference>
<dbReference type="RefSeq" id="WP_191865444.1">
    <property type="nucleotide sequence ID" value="NZ_BMZC01000002.1"/>
</dbReference>
<accession>A0A8H9I891</accession>
<reference evidence="7" key="1">
    <citation type="journal article" date="2014" name="Int. J. Syst. Evol. Microbiol.">
        <title>Complete genome sequence of Corynebacterium casei LMG S-19264T (=DSM 44701T), isolated from a smear-ripened cheese.</title>
        <authorList>
            <consortium name="US DOE Joint Genome Institute (JGI-PGF)"/>
            <person name="Walter F."/>
            <person name="Albersmeier A."/>
            <person name="Kalinowski J."/>
            <person name="Ruckert C."/>
        </authorList>
    </citation>
    <scope>NUCLEOTIDE SEQUENCE</scope>
    <source>
        <strain evidence="7">KCTC 32337</strain>
    </source>
</reference>
<dbReference type="PANTHER" id="PTHR43780">
    <property type="entry name" value="1-AMINOCYCLOPROPANE-1-CARBOXYLATE DEAMINASE-RELATED"/>
    <property type="match status" value="1"/>
</dbReference>
<evidence type="ECO:0000256" key="3">
    <source>
        <dbReference type="ARBA" id="ARBA00022898"/>
    </source>
</evidence>
<evidence type="ECO:0000256" key="5">
    <source>
        <dbReference type="PIRSR" id="PIRSR006278-2"/>
    </source>
</evidence>
<evidence type="ECO:0000313" key="8">
    <source>
        <dbReference type="Proteomes" id="UP000622604"/>
    </source>
</evidence>
<sequence>MTHSLDQLQISLPSPEQRITPDWKNAERLQIWVKRDDLIHEVISGNKWRKLRQSIRYAQTNHIQHIVSFGGGHSNHLHALGYVCSALKIKLTAIVRGHYHNNDTPMLRDLKAWQADIQFVDRKTYQLRDDDAYLAALSQQYPNAMFIPEGGSSAHALTGVSEILRELRQTYDYILAPVGSGGTLAGLIAGASAQISDKQANIIGIGVLKGQDYLEKLVSNLLLKQALVPVQQANWHIEHGFHFNGYAKTTPELTAFCQHVNHTLDIPIEPVYSGKLFWAAKTLIEQNTFAKDSRILLLHTGGLQGARN</sequence>
<dbReference type="EMBL" id="BMZC01000002">
    <property type="protein sequence ID" value="GGZ53792.1"/>
    <property type="molecule type" value="Genomic_DNA"/>
</dbReference>
<evidence type="ECO:0000313" key="7">
    <source>
        <dbReference type="EMBL" id="GGZ53792.1"/>
    </source>
</evidence>
<comment type="cofactor">
    <cofactor evidence="1">
        <name>pyridoxal 5'-phosphate</name>
        <dbReference type="ChEBI" id="CHEBI:597326"/>
    </cofactor>
</comment>
<evidence type="ECO:0000259" key="6">
    <source>
        <dbReference type="Pfam" id="PF00291"/>
    </source>
</evidence>
<dbReference type="SUPFAM" id="SSF53686">
    <property type="entry name" value="Tryptophan synthase beta subunit-like PLP-dependent enzymes"/>
    <property type="match status" value="1"/>
</dbReference>
<dbReference type="PIRSF" id="PIRSF006278">
    <property type="entry name" value="ACCD_DCysDesulf"/>
    <property type="match status" value="1"/>
</dbReference>
<organism evidence="7 8">
    <name type="scientific">Paraglaciecola chathamensis</name>
    <dbReference type="NCBI Taxonomy" id="368405"/>
    <lineage>
        <taxon>Bacteria</taxon>
        <taxon>Pseudomonadati</taxon>
        <taxon>Pseudomonadota</taxon>
        <taxon>Gammaproteobacteria</taxon>
        <taxon>Alteromonadales</taxon>
        <taxon>Alteromonadaceae</taxon>
        <taxon>Paraglaciecola</taxon>
    </lineage>
</organism>
<dbReference type="Gene3D" id="3.40.50.1100">
    <property type="match status" value="2"/>
</dbReference>
<feature type="domain" description="Tryptophan synthase beta chain-like PALP" evidence="6">
    <location>
        <begin position="28"/>
        <end position="301"/>
    </location>
</feature>
<comment type="caution">
    <text evidence="7">The sequence shown here is derived from an EMBL/GenBank/DDBJ whole genome shotgun (WGS) entry which is preliminary data.</text>
</comment>
<proteinExistence type="inferred from homology"/>
<dbReference type="GO" id="GO:0019148">
    <property type="term" value="F:D-cysteine desulfhydrase activity"/>
    <property type="evidence" value="ECO:0007669"/>
    <property type="project" value="TreeGrafter"/>
</dbReference>
<dbReference type="PANTHER" id="PTHR43780:SF2">
    <property type="entry name" value="1-AMINOCYCLOPROPANE-1-CARBOXYLATE DEAMINASE-RELATED"/>
    <property type="match status" value="1"/>
</dbReference>
<dbReference type="Proteomes" id="UP000622604">
    <property type="component" value="Unassembled WGS sequence"/>
</dbReference>
<dbReference type="InterPro" id="IPR036052">
    <property type="entry name" value="TrpB-like_PALP_sf"/>
</dbReference>
<evidence type="ECO:0000256" key="2">
    <source>
        <dbReference type="ARBA" id="ARBA00008639"/>
    </source>
</evidence>
<evidence type="ECO:0000256" key="4">
    <source>
        <dbReference type="PIRSR" id="PIRSR006278-1"/>
    </source>
</evidence>
<feature type="modified residue" description="N6-(pyridoxal phosphate)lysine" evidence="5">
    <location>
        <position position="47"/>
    </location>
</feature>
<name>A0A8H9I891_9ALTE</name>
<comment type="similarity">
    <text evidence="2">Belongs to the ACC deaminase/D-cysteine desulfhydrase family.</text>
</comment>
<dbReference type="Pfam" id="PF00291">
    <property type="entry name" value="PALP"/>
    <property type="match status" value="1"/>
</dbReference>
<dbReference type="InterPro" id="IPR001926">
    <property type="entry name" value="TrpB-like_PALP"/>
</dbReference>
<gene>
    <name evidence="7" type="ORF">GCM10011274_09850</name>
</gene>